<dbReference type="PROSITE" id="PS00171">
    <property type="entry name" value="TIM_1"/>
    <property type="match status" value="1"/>
</dbReference>
<dbReference type="HAMAP" id="MF_00147_B">
    <property type="entry name" value="TIM_B"/>
    <property type="match status" value="1"/>
</dbReference>
<accession>A0A6M8SRQ3</accession>
<dbReference type="PANTHER" id="PTHR21139">
    <property type="entry name" value="TRIOSEPHOSPHATE ISOMERASE"/>
    <property type="match status" value="1"/>
</dbReference>
<comment type="subcellular location">
    <subcellularLocation>
        <location evidence="8 9">Cytoplasm</location>
    </subcellularLocation>
</comment>
<dbReference type="RefSeq" id="WP_173533853.1">
    <property type="nucleotide sequence ID" value="NZ_CP054143.1"/>
</dbReference>
<dbReference type="InterPro" id="IPR035990">
    <property type="entry name" value="TIM_sf"/>
</dbReference>
<dbReference type="NCBIfam" id="TIGR00419">
    <property type="entry name" value="tim"/>
    <property type="match status" value="1"/>
</dbReference>
<dbReference type="InterPro" id="IPR000652">
    <property type="entry name" value="Triosephosphate_isomerase"/>
</dbReference>
<dbReference type="InterPro" id="IPR020861">
    <property type="entry name" value="Triosephosphate_isomerase_AS"/>
</dbReference>
<evidence type="ECO:0000256" key="9">
    <source>
        <dbReference type="RuleBase" id="RU363013"/>
    </source>
</evidence>
<dbReference type="KEGG" id="dee:HQN60_11925"/>
<feature type="binding site" evidence="8">
    <location>
        <begin position="25"/>
        <end position="27"/>
    </location>
    <ligand>
        <name>substrate</name>
    </ligand>
</feature>
<evidence type="ECO:0000256" key="4">
    <source>
        <dbReference type="ARBA" id="ARBA00022432"/>
    </source>
</evidence>
<evidence type="ECO:0000256" key="5">
    <source>
        <dbReference type="ARBA" id="ARBA00022490"/>
    </source>
</evidence>
<dbReference type="InterPro" id="IPR013785">
    <property type="entry name" value="Aldolase_TIM"/>
</dbReference>
<comment type="catalytic activity">
    <reaction evidence="8 9">
        <text>D-glyceraldehyde 3-phosphate = dihydroxyacetone phosphate</text>
        <dbReference type="Rhea" id="RHEA:18585"/>
        <dbReference type="ChEBI" id="CHEBI:57642"/>
        <dbReference type="ChEBI" id="CHEBI:59776"/>
        <dbReference type="EC" id="5.3.1.1"/>
    </reaction>
</comment>
<dbReference type="GO" id="GO:0005829">
    <property type="term" value="C:cytosol"/>
    <property type="evidence" value="ECO:0007669"/>
    <property type="project" value="TreeGrafter"/>
</dbReference>
<gene>
    <name evidence="8" type="primary">tpiA</name>
    <name evidence="10" type="ORF">HQN60_11925</name>
</gene>
<dbReference type="PANTHER" id="PTHR21139:SF42">
    <property type="entry name" value="TRIOSEPHOSPHATE ISOMERASE"/>
    <property type="match status" value="1"/>
</dbReference>
<dbReference type="Pfam" id="PF00121">
    <property type="entry name" value="TIM"/>
    <property type="match status" value="1"/>
</dbReference>
<dbReference type="GO" id="GO:0046166">
    <property type="term" value="P:glyceraldehyde-3-phosphate biosynthetic process"/>
    <property type="evidence" value="ECO:0007669"/>
    <property type="project" value="TreeGrafter"/>
</dbReference>
<evidence type="ECO:0000256" key="3">
    <source>
        <dbReference type="ARBA" id="ARBA00007422"/>
    </source>
</evidence>
<organism evidence="10 11">
    <name type="scientific">Deefgea piscis</name>
    <dbReference type="NCBI Taxonomy" id="2739061"/>
    <lineage>
        <taxon>Bacteria</taxon>
        <taxon>Pseudomonadati</taxon>
        <taxon>Pseudomonadota</taxon>
        <taxon>Betaproteobacteria</taxon>
        <taxon>Neisseriales</taxon>
        <taxon>Chitinibacteraceae</taxon>
        <taxon>Deefgea</taxon>
    </lineage>
</organism>
<dbReference type="CDD" id="cd00311">
    <property type="entry name" value="TIM"/>
    <property type="match status" value="1"/>
</dbReference>
<comment type="pathway">
    <text evidence="1 8 9">Carbohydrate degradation; glycolysis; D-glyceraldehyde 3-phosphate from glycerone phosphate: step 1/1.</text>
</comment>
<dbReference type="GO" id="GO:0019563">
    <property type="term" value="P:glycerol catabolic process"/>
    <property type="evidence" value="ECO:0007669"/>
    <property type="project" value="TreeGrafter"/>
</dbReference>
<evidence type="ECO:0000256" key="1">
    <source>
        <dbReference type="ARBA" id="ARBA00004680"/>
    </source>
</evidence>
<feature type="active site" description="Electrophile" evidence="8">
    <location>
        <position position="109"/>
    </location>
</feature>
<dbReference type="AlphaFoldDB" id="A0A6M8SRQ3"/>
<name>A0A6M8SRQ3_9NEIS</name>
<dbReference type="FunFam" id="3.20.20.70:FF:000016">
    <property type="entry name" value="Triosephosphate isomerase"/>
    <property type="match status" value="1"/>
</dbReference>
<proteinExistence type="inferred from homology"/>
<dbReference type="GO" id="GO:0006094">
    <property type="term" value="P:gluconeogenesis"/>
    <property type="evidence" value="ECO:0007669"/>
    <property type="project" value="UniProtKB-UniRule"/>
</dbReference>
<evidence type="ECO:0000256" key="6">
    <source>
        <dbReference type="ARBA" id="ARBA00023152"/>
    </source>
</evidence>
<keyword evidence="5 8" id="KW-0963">Cytoplasm</keyword>
<feature type="binding site" evidence="8">
    <location>
        <position position="184"/>
    </location>
    <ligand>
        <name>substrate</name>
    </ligand>
</feature>
<feature type="active site" description="Proton acceptor" evidence="8">
    <location>
        <position position="178"/>
    </location>
</feature>
<dbReference type="EC" id="5.3.1.1" evidence="8 9"/>
<comment type="subunit">
    <text evidence="8 9">Homodimer.</text>
</comment>
<dbReference type="GO" id="GO:0006096">
    <property type="term" value="P:glycolytic process"/>
    <property type="evidence" value="ECO:0007669"/>
    <property type="project" value="UniProtKB-UniRule"/>
</dbReference>
<comment type="pathway">
    <text evidence="8 9">Carbohydrate biosynthesis; gluconeogenesis.</text>
</comment>
<comment type="similarity">
    <text evidence="3 8 9">Belongs to the triosephosphate isomerase family.</text>
</comment>
<dbReference type="Proteomes" id="UP000504844">
    <property type="component" value="Chromosome"/>
</dbReference>
<feature type="binding site" evidence="8">
    <location>
        <position position="223"/>
    </location>
    <ligand>
        <name>substrate</name>
    </ligand>
</feature>
<keyword evidence="4 8" id="KW-0312">Gluconeogenesis</keyword>
<dbReference type="PROSITE" id="PS51440">
    <property type="entry name" value="TIM_2"/>
    <property type="match status" value="1"/>
</dbReference>
<evidence type="ECO:0000256" key="8">
    <source>
        <dbReference type="HAMAP-Rule" id="MF_00147"/>
    </source>
</evidence>
<protein>
    <recommendedName>
        <fullName evidence="8 9">Triosephosphate isomerase</fullName>
        <shortName evidence="8">TIM</shortName>
        <shortName evidence="8">TPI</shortName>
        <ecNumber evidence="8 9">5.3.1.1</ecNumber>
    </recommendedName>
    <alternativeName>
        <fullName evidence="8">Triose-phosphate isomerase</fullName>
    </alternativeName>
</protein>
<evidence type="ECO:0000313" key="11">
    <source>
        <dbReference type="Proteomes" id="UP000504844"/>
    </source>
</evidence>
<keyword evidence="7 8" id="KW-0413">Isomerase</keyword>
<dbReference type="SUPFAM" id="SSF51351">
    <property type="entry name" value="Triosephosphate isomerase (TIM)"/>
    <property type="match status" value="1"/>
</dbReference>
<evidence type="ECO:0000256" key="7">
    <source>
        <dbReference type="ARBA" id="ARBA00023235"/>
    </source>
</evidence>
<comment type="caution">
    <text evidence="8">Lacks conserved residue(s) required for the propagation of feature annotation.</text>
</comment>
<comment type="function">
    <text evidence="8">Involved in the gluconeogenesis. Catalyzes stereospecifically the conversion of dihydroxyacetone phosphate (DHAP) to D-glyceraldehyde-3-phosphate (G3P).</text>
</comment>
<dbReference type="Gene3D" id="3.20.20.70">
    <property type="entry name" value="Aldolase class I"/>
    <property type="match status" value="1"/>
</dbReference>
<dbReference type="InterPro" id="IPR022896">
    <property type="entry name" value="TrioseP_Isoase_bac/euk"/>
</dbReference>
<dbReference type="UniPathway" id="UPA00138"/>
<reference evidence="10 11" key="1">
    <citation type="submission" date="2020-05" db="EMBL/GenBank/DDBJ databases">
        <title>Complete genome sequence of Deefgea sp. D17.</title>
        <authorList>
            <person name="Bae J.-W."/>
            <person name="Han J.E."/>
        </authorList>
    </citation>
    <scope>NUCLEOTIDE SEQUENCE [LARGE SCALE GENOMIC DNA]</scope>
    <source>
        <strain evidence="10 11">D17</strain>
    </source>
</reference>
<comment type="pathway">
    <text evidence="2">Carbohydrate metabolism; erythritol degradation.</text>
</comment>
<dbReference type="EMBL" id="CP054143">
    <property type="protein sequence ID" value="QKJ67351.1"/>
    <property type="molecule type" value="Genomic_DNA"/>
</dbReference>
<sequence length="272" mass="29273">MLWNTAPHNRQKLAIARRNKLVVANWKMYGSLALCRETINQLNHIIQPGADLIISPPAPYLSELGRLAQKTGIHCCGQDVAAQQNGARTGEWSATMLAELGCHHAIVGHSERRQHHREDDLLIAAKAQACIDAGITPIVCIGETLDERNAGQLERVLGQQLDALLATAGWREAIIAYEPVWAIGTGKVATPAIAQAAHQFIREYLAKTDADAADEMMLLYGGSVKADNATALFAMPDIDGGLIGSASLEVHSLVRIYQAASLTSRAAAQMTL</sequence>
<keyword evidence="6 8" id="KW-0324">Glycolysis</keyword>
<evidence type="ECO:0000313" key="10">
    <source>
        <dbReference type="EMBL" id="QKJ67351.1"/>
    </source>
</evidence>
<dbReference type="GO" id="GO:0004807">
    <property type="term" value="F:triose-phosphate isomerase activity"/>
    <property type="evidence" value="ECO:0007669"/>
    <property type="project" value="UniProtKB-UniRule"/>
</dbReference>
<evidence type="ECO:0000256" key="2">
    <source>
        <dbReference type="ARBA" id="ARBA00004939"/>
    </source>
</evidence>
<dbReference type="UniPathway" id="UPA00109">
    <property type="reaction ID" value="UER00189"/>
</dbReference>
<keyword evidence="11" id="KW-1185">Reference proteome</keyword>